<dbReference type="Proteomes" id="UP000235347">
    <property type="component" value="Unassembled WGS sequence"/>
</dbReference>
<comment type="caution">
    <text evidence="2">The sequence shown here is derived from an EMBL/GenBank/DDBJ whole genome shotgun (WGS) entry which is preliminary data.</text>
</comment>
<proteinExistence type="predicted"/>
<keyword evidence="3" id="KW-1185">Reference proteome</keyword>
<protein>
    <recommendedName>
        <fullName evidence="4">MARCKS-like protein</fullName>
    </recommendedName>
</protein>
<feature type="compositionally biased region" description="Low complexity" evidence="1">
    <location>
        <begin position="39"/>
        <end position="51"/>
    </location>
</feature>
<gene>
    <name evidence="2" type="ORF">C0Z19_08580</name>
</gene>
<dbReference type="RefSeq" id="WP_102609389.1">
    <property type="nucleotide sequence ID" value="NZ_CADIKD010000001.1"/>
</dbReference>
<sequence length="67" mass="6877">MKADDSGGTLPGQTQDMPSGLEMPQAPGAASIEDATRSGAPATTPGTPPGTQNERKPFAQQQVRPRS</sequence>
<evidence type="ECO:0000313" key="2">
    <source>
        <dbReference type="EMBL" id="PMS25617.1"/>
    </source>
</evidence>
<evidence type="ECO:0000256" key="1">
    <source>
        <dbReference type="SAM" id="MobiDB-lite"/>
    </source>
</evidence>
<accession>A0A2N7W887</accession>
<evidence type="ECO:0008006" key="4">
    <source>
        <dbReference type="Google" id="ProtNLM"/>
    </source>
</evidence>
<dbReference type="AlphaFoldDB" id="A0A2N7W887"/>
<reference evidence="2 3" key="1">
    <citation type="submission" date="2018-01" db="EMBL/GenBank/DDBJ databases">
        <title>Whole genome analyses suggest that Burkholderia sensu lato contains two further novel genera in the rhizoxinica-symbiotica group Mycetohabitans gen. nov., and Trinickia gen. nov.: implications for the evolution of diazotrophy and nodulation in the Burkholderiaceae.</title>
        <authorList>
            <person name="Estrada-de los Santos P."/>
            <person name="Palmer M."/>
            <person name="Chavez-Ramirez B."/>
            <person name="Beukes C."/>
            <person name="Steenkamp E.T."/>
            <person name="Hirsch A.M."/>
            <person name="Manyaka P."/>
            <person name="Maluk M."/>
            <person name="Lafos M."/>
            <person name="Crook M."/>
            <person name="Gross E."/>
            <person name="Simon M.F."/>
            <person name="Bueno dos Reis Junior F."/>
            <person name="Poole P.S."/>
            <person name="Venter S.N."/>
            <person name="James E.K."/>
        </authorList>
    </citation>
    <scope>NUCLEOTIDE SEQUENCE [LARGE SCALE GENOMIC DNA]</scope>
    <source>
        <strain evidence="2 3">GP25-8</strain>
    </source>
</reference>
<organism evidence="2 3">
    <name type="scientific">Trinickia soli</name>
    <dbReference type="NCBI Taxonomy" id="380675"/>
    <lineage>
        <taxon>Bacteria</taxon>
        <taxon>Pseudomonadati</taxon>
        <taxon>Pseudomonadota</taxon>
        <taxon>Betaproteobacteria</taxon>
        <taxon>Burkholderiales</taxon>
        <taxon>Burkholderiaceae</taxon>
        <taxon>Trinickia</taxon>
    </lineage>
</organism>
<dbReference type="EMBL" id="PNYB01000006">
    <property type="protein sequence ID" value="PMS25617.1"/>
    <property type="molecule type" value="Genomic_DNA"/>
</dbReference>
<evidence type="ECO:0000313" key="3">
    <source>
        <dbReference type="Proteomes" id="UP000235347"/>
    </source>
</evidence>
<name>A0A2N7W887_9BURK</name>
<feature type="region of interest" description="Disordered" evidence="1">
    <location>
        <begin position="1"/>
        <end position="67"/>
    </location>
</feature>